<sequence length="630" mass="70798">MPHGSEGLVLMQQRRGLAALTAGLLVLMQACTSEGLRLAFVPDPEEPSRYQSSHELPAFASGLQKLGHEVDLLEAVKDNATTLKTLLGSSISPEDAYYDVVLTQGTKGAVIADYAARLEIPVVRFISAGAAVGPDAPSPLFERPAALVFAAEEDRHAFDIEQMADAVRAVMEPAKTRMAVTSRSVYSNMDNLVNILHRKYDPVLHLEQKTLGLVMIVKDEAATIQTTLASMRDHIDDWTIVDTGSTDGTQDKVLSFMEGYPGDLYEEPFVDFSTTRNYALQKHGQKTAYAFMVDADFAVNGTWRLRLAAQRMQLECQYRSTELCVKAIQIRIHSGSSLFFTTRVFPTHALGTEDGWQYYYPVHESPSNARISYLNEHAIADVMRFPETKMWNLPITHNKSSNRWKNLDLPLLTKEHEKKPGDTRVVFYLAQTLDLVEDLPAALDMYQKRIDMGGWQQEVFEAHMRRGRIKHDRMPVGSADPRPDFLAAHRLYPIRAEPLIWLCWHHHKLMDNCTAGAVQHTCWVRHRAAAYHYARKAAALPMPEDGLFINGPVYEFQSMDALVLHAYYVAKHLTSARQLGHDAAMHVQDKMPGPPHRARNALLYMDLEAEDLTKPEVARLITMAGIDLLP</sequence>
<organism evidence="1 2">
    <name type="scientific">Coccomyxa viridis</name>
    <dbReference type="NCBI Taxonomy" id="1274662"/>
    <lineage>
        <taxon>Eukaryota</taxon>
        <taxon>Viridiplantae</taxon>
        <taxon>Chlorophyta</taxon>
        <taxon>core chlorophytes</taxon>
        <taxon>Trebouxiophyceae</taxon>
        <taxon>Trebouxiophyceae incertae sedis</taxon>
        <taxon>Coccomyxaceae</taxon>
        <taxon>Coccomyxa</taxon>
    </lineage>
</organism>
<comment type="caution">
    <text evidence="1">The sequence shown here is derived from an EMBL/GenBank/DDBJ whole genome shotgun (WGS) entry which is preliminary data.</text>
</comment>
<gene>
    <name evidence="1" type="ORF">CVIRNUC_000576</name>
</gene>
<proteinExistence type="predicted"/>
<accession>A0AAV1HUP8</accession>
<protein>
    <recommendedName>
        <fullName evidence="3">Glycosyltransferase</fullName>
    </recommendedName>
</protein>
<dbReference type="EMBL" id="CAUYUE010000001">
    <property type="protein sequence ID" value="CAK0735410.1"/>
    <property type="molecule type" value="Genomic_DNA"/>
</dbReference>
<reference evidence="1 2" key="1">
    <citation type="submission" date="2023-10" db="EMBL/GenBank/DDBJ databases">
        <authorList>
            <person name="Maclean D."/>
            <person name="Macfadyen A."/>
        </authorList>
    </citation>
    <scope>NUCLEOTIDE SEQUENCE [LARGE SCALE GENOMIC DNA]</scope>
</reference>
<dbReference type="SUPFAM" id="SSF53448">
    <property type="entry name" value="Nucleotide-diphospho-sugar transferases"/>
    <property type="match status" value="1"/>
</dbReference>
<dbReference type="PANTHER" id="PTHR43630:SF2">
    <property type="entry name" value="GLYCOSYLTRANSFERASE"/>
    <property type="match status" value="1"/>
</dbReference>
<evidence type="ECO:0008006" key="3">
    <source>
        <dbReference type="Google" id="ProtNLM"/>
    </source>
</evidence>
<name>A0AAV1HUP8_9CHLO</name>
<evidence type="ECO:0000313" key="2">
    <source>
        <dbReference type="Proteomes" id="UP001314263"/>
    </source>
</evidence>
<evidence type="ECO:0000313" key="1">
    <source>
        <dbReference type="EMBL" id="CAK0735410.1"/>
    </source>
</evidence>
<dbReference type="AlphaFoldDB" id="A0AAV1HUP8"/>
<dbReference type="Gene3D" id="3.90.550.10">
    <property type="entry name" value="Spore Coat Polysaccharide Biosynthesis Protein SpsA, Chain A"/>
    <property type="match status" value="1"/>
</dbReference>
<dbReference type="InterPro" id="IPR029044">
    <property type="entry name" value="Nucleotide-diphossugar_trans"/>
</dbReference>
<dbReference type="Proteomes" id="UP001314263">
    <property type="component" value="Unassembled WGS sequence"/>
</dbReference>
<keyword evidence="2" id="KW-1185">Reference proteome</keyword>
<dbReference type="PANTHER" id="PTHR43630">
    <property type="entry name" value="POLY-BETA-1,6-N-ACETYL-D-GLUCOSAMINE SYNTHASE"/>
    <property type="match status" value="1"/>
</dbReference>